<dbReference type="KEGG" id="euz:DVS28_a2247"/>
<dbReference type="SMART" id="SM00091">
    <property type="entry name" value="PAS"/>
    <property type="match status" value="1"/>
</dbReference>
<dbReference type="SUPFAM" id="SSF55073">
    <property type="entry name" value="Nucleotide cyclase"/>
    <property type="match status" value="1"/>
</dbReference>
<reference evidence="5 6" key="1">
    <citation type="submission" date="2018-09" db="EMBL/GenBank/DDBJ databases">
        <title>Complete genome sequence of Euzebya sp. DY32-46 isolated from seawater of Pacific Ocean.</title>
        <authorList>
            <person name="Xu L."/>
            <person name="Wu Y.-H."/>
            <person name="Xu X.-W."/>
        </authorList>
    </citation>
    <scope>NUCLEOTIDE SEQUENCE [LARGE SCALE GENOMIC DNA]</scope>
    <source>
        <strain evidence="5 6">DY32-46</strain>
    </source>
</reference>
<dbReference type="CDD" id="cd01949">
    <property type="entry name" value="GGDEF"/>
    <property type="match status" value="1"/>
</dbReference>
<dbReference type="InterPro" id="IPR000700">
    <property type="entry name" value="PAS-assoc_C"/>
</dbReference>
<proteinExistence type="predicted"/>
<dbReference type="SMART" id="SM00267">
    <property type="entry name" value="GGDEF"/>
    <property type="match status" value="1"/>
</dbReference>
<evidence type="ECO:0000313" key="6">
    <source>
        <dbReference type="Proteomes" id="UP000264006"/>
    </source>
</evidence>
<dbReference type="PROSITE" id="PS50883">
    <property type="entry name" value="EAL"/>
    <property type="match status" value="1"/>
</dbReference>
<dbReference type="PANTHER" id="PTHR44757:SF2">
    <property type="entry name" value="BIOFILM ARCHITECTURE MAINTENANCE PROTEIN MBAA"/>
    <property type="match status" value="1"/>
</dbReference>
<keyword evidence="6" id="KW-1185">Reference proteome</keyword>
<evidence type="ECO:0000259" key="3">
    <source>
        <dbReference type="PROSITE" id="PS50883"/>
    </source>
</evidence>
<dbReference type="AlphaFoldDB" id="A0A346XXI2"/>
<feature type="domain" description="PAS" evidence="1">
    <location>
        <begin position="249"/>
        <end position="319"/>
    </location>
</feature>
<dbReference type="PROSITE" id="PS50112">
    <property type="entry name" value="PAS"/>
    <property type="match status" value="1"/>
</dbReference>
<dbReference type="InterPro" id="IPR001633">
    <property type="entry name" value="EAL_dom"/>
</dbReference>
<dbReference type="InterPro" id="IPR035965">
    <property type="entry name" value="PAS-like_dom_sf"/>
</dbReference>
<dbReference type="InterPro" id="IPR013656">
    <property type="entry name" value="PAS_4"/>
</dbReference>
<dbReference type="InterPro" id="IPR043128">
    <property type="entry name" value="Rev_trsase/Diguanyl_cyclase"/>
</dbReference>
<name>A0A346XXI2_9ACTN</name>
<dbReference type="CDD" id="cd01948">
    <property type="entry name" value="EAL"/>
    <property type="match status" value="1"/>
</dbReference>
<dbReference type="SUPFAM" id="SSF141868">
    <property type="entry name" value="EAL domain-like"/>
    <property type="match status" value="1"/>
</dbReference>
<evidence type="ECO:0000259" key="1">
    <source>
        <dbReference type="PROSITE" id="PS50112"/>
    </source>
</evidence>
<dbReference type="CDD" id="cd00130">
    <property type="entry name" value="PAS"/>
    <property type="match status" value="1"/>
</dbReference>
<dbReference type="SMART" id="SM00052">
    <property type="entry name" value="EAL"/>
    <property type="match status" value="1"/>
</dbReference>
<sequence length="809" mass="86948">MAGMVALLVVVLSLVFTWQWVTREQAALQRAVDTSVMALGESLFIEFADTFTDSGIEAMTDFQQRVEEIPDVESLEVVPLSASALALLADGGADRLDPIRPEAFESVTEDGITTLRVPLTIDGEPVLRVEVRFRAGLIDEPQAAARRAGIVNGVVVLLLGLVATWFVARSATSGVRQLTTQVRDSAERHLPQVLSAVRDGRPVTPAQLQPGEISVRGVAEVEALSSAFTTHRAAVAELAGELSARLVRSDTRFRIGFDRSPMGMALIGADGQVQRVNAALATLLGRDVDDLETASLPDLLHPDDVDRMADVFRRLTTGALEGDVSEIRYLTAAGDEVWTMQGASVHFDADGQPLTIFLQMQDVTETKHAQESLRELAFHDSLTGLPNRVALERELQSALESGRPALAMLDLDRFKLVNDSLGHHAGDRLLQAVAARLDALVSPVGMLARLGGDEFVAVLRSVDARVDVELAATQLLAGMEAPFELDGRRFWVRCSIGLAMAEPEQTANDLLSNADAAVHHAKQRGRGGWALFDQSLQDNATERLGLEHDLRDALGTDQLLLHYQPIVCARTGRLVALEGLARWAHPTRGFVSPGSFVPVAEETGLITELGDRVLELGLADLARWSASCPDQASFHLSLNLSGRQLHDHDLVRRVGTLLDHHDIDPGRLVLEVTETTLLDDRAVDHLELLRQLGVRIAADDFGSGFTAIGQLARQPVDILKVDMSLVRDAVEGGKAAAILASVGSLGTALGVSVVAEGVEEWAQYDAAVAAGCDLIQGYLFGRPVAADVVTADVLPTDDLMARAAPEPTA</sequence>
<dbReference type="Gene3D" id="3.30.450.20">
    <property type="entry name" value="PAS domain"/>
    <property type="match status" value="1"/>
</dbReference>
<dbReference type="Gene3D" id="3.20.20.450">
    <property type="entry name" value="EAL domain"/>
    <property type="match status" value="1"/>
</dbReference>
<dbReference type="Pfam" id="PF08448">
    <property type="entry name" value="PAS_4"/>
    <property type="match status" value="1"/>
</dbReference>
<dbReference type="PROSITE" id="PS50113">
    <property type="entry name" value="PAC"/>
    <property type="match status" value="1"/>
</dbReference>
<evidence type="ECO:0000313" key="5">
    <source>
        <dbReference type="EMBL" id="AXV06929.1"/>
    </source>
</evidence>
<evidence type="ECO:0000259" key="2">
    <source>
        <dbReference type="PROSITE" id="PS50113"/>
    </source>
</evidence>
<dbReference type="InterPro" id="IPR035919">
    <property type="entry name" value="EAL_sf"/>
</dbReference>
<feature type="domain" description="GGDEF" evidence="4">
    <location>
        <begin position="402"/>
        <end position="534"/>
    </location>
</feature>
<dbReference type="Gene3D" id="3.30.70.270">
    <property type="match status" value="1"/>
</dbReference>
<dbReference type="InterPro" id="IPR029787">
    <property type="entry name" value="Nucleotide_cyclase"/>
</dbReference>
<dbReference type="SUPFAM" id="SSF55785">
    <property type="entry name" value="PYP-like sensor domain (PAS domain)"/>
    <property type="match status" value="1"/>
</dbReference>
<dbReference type="PROSITE" id="PS50887">
    <property type="entry name" value="GGDEF"/>
    <property type="match status" value="1"/>
</dbReference>
<dbReference type="InterPro" id="IPR052155">
    <property type="entry name" value="Biofilm_reg_signaling"/>
</dbReference>
<dbReference type="Pfam" id="PF00563">
    <property type="entry name" value="EAL"/>
    <property type="match status" value="1"/>
</dbReference>
<dbReference type="NCBIfam" id="TIGR00254">
    <property type="entry name" value="GGDEF"/>
    <property type="match status" value="1"/>
</dbReference>
<dbReference type="EMBL" id="CP031165">
    <property type="protein sequence ID" value="AXV06929.1"/>
    <property type="molecule type" value="Genomic_DNA"/>
</dbReference>
<accession>A0A346XXI2</accession>
<dbReference type="NCBIfam" id="TIGR00229">
    <property type="entry name" value="sensory_box"/>
    <property type="match status" value="1"/>
</dbReference>
<organism evidence="5 6">
    <name type="scientific">Euzebya pacifica</name>
    <dbReference type="NCBI Taxonomy" id="1608957"/>
    <lineage>
        <taxon>Bacteria</taxon>
        <taxon>Bacillati</taxon>
        <taxon>Actinomycetota</taxon>
        <taxon>Nitriliruptoria</taxon>
        <taxon>Euzebyales</taxon>
    </lineage>
</organism>
<dbReference type="InterPro" id="IPR000160">
    <property type="entry name" value="GGDEF_dom"/>
</dbReference>
<dbReference type="Pfam" id="PF00990">
    <property type="entry name" value="GGDEF"/>
    <property type="match status" value="1"/>
</dbReference>
<gene>
    <name evidence="5" type="ORF">DVS28_a2247</name>
</gene>
<feature type="domain" description="EAL" evidence="3">
    <location>
        <begin position="543"/>
        <end position="797"/>
    </location>
</feature>
<feature type="domain" description="PAC" evidence="2">
    <location>
        <begin position="323"/>
        <end position="375"/>
    </location>
</feature>
<dbReference type="PANTHER" id="PTHR44757">
    <property type="entry name" value="DIGUANYLATE CYCLASE DGCP"/>
    <property type="match status" value="1"/>
</dbReference>
<dbReference type="Proteomes" id="UP000264006">
    <property type="component" value="Chromosome"/>
</dbReference>
<dbReference type="InterPro" id="IPR000014">
    <property type="entry name" value="PAS"/>
</dbReference>
<evidence type="ECO:0000259" key="4">
    <source>
        <dbReference type="PROSITE" id="PS50887"/>
    </source>
</evidence>
<protein>
    <submittedName>
        <fullName evidence="5">Diguanylate cyclase/phosphodiesterase (GGDEF &amp; EAL domains) with PAS/PAC sensor(S)</fullName>
    </submittedName>
</protein>